<name>A0A0C3GL53_PILCF</name>
<dbReference type="InParanoid" id="A0A0C3GL53"/>
<gene>
    <name evidence="1" type="ORF">PILCRDRAFT_125852</name>
</gene>
<dbReference type="EMBL" id="KN832971">
    <property type="protein sequence ID" value="KIM91326.1"/>
    <property type="molecule type" value="Genomic_DNA"/>
</dbReference>
<dbReference type="AlphaFoldDB" id="A0A0C3GL53"/>
<dbReference type="Proteomes" id="UP000054166">
    <property type="component" value="Unassembled WGS sequence"/>
</dbReference>
<evidence type="ECO:0000313" key="1">
    <source>
        <dbReference type="EMBL" id="KIM91326.1"/>
    </source>
</evidence>
<dbReference type="HOGENOM" id="CLU_2638911_0_0_1"/>
<reference evidence="1 2" key="1">
    <citation type="submission" date="2014-04" db="EMBL/GenBank/DDBJ databases">
        <authorList>
            <consortium name="DOE Joint Genome Institute"/>
            <person name="Kuo A."/>
            <person name="Tarkka M."/>
            <person name="Buscot F."/>
            <person name="Kohler A."/>
            <person name="Nagy L.G."/>
            <person name="Floudas D."/>
            <person name="Copeland A."/>
            <person name="Barry K.W."/>
            <person name="Cichocki N."/>
            <person name="Veneault-Fourrey C."/>
            <person name="LaButti K."/>
            <person name="Lindquist E.A."/>
            <person name="Lipzen A."/>
            <person name="Lundell T."/>
            <person name="Morin E."/>
            <person name="Murat C."/>
            <person name="Sun H."/>
            <person name="Tunlid A."/>
            <person name="Henrissat B."/>
            <person name="Grigoriev I.V."/>
            <person name="Hibbett D.S."/>
            <person name="Martin F."/>
            <person name="Nordberg H.P."/>
            <person name="Cantor M.N."/>
            <person name="Hua S.X."/>
        </authorList>
    </citation>
    <scope>NUCLEOTIDE SEQUENCE [LARGE SCALE GENOMIC DNA]</scope>
    <source>
        <strain evidence="1 2">F 1598</strain>
    </source>
</reference>
<evidence type="ECO:0000313" key="2">
    <source>
        <dbReference type="Proteomes" id="UP000054166"/>
    </source>
</evidence>
<proteinExistence type="predicted"/>
<protein>
    <submittedName>
        <fullName evidence="1">Uncharacterized protein</fullName>
    </submittedName>
</protein>
<accession>A0A0C3GL53</accession>
<sequence length="77" mass="8170">MGKQGGCYHVRLQTSRPPEACQLICLASSRRVPCQATATFIEALPCLSTALIHFLSLTGEDALANLTVLHVGSCSDP</sequence>
<keyword evidence="2" id="KW-1185">Reference proteome</keyword>
<reference evidence="2" key="2">
    <citation type="submission" date="2015-01" db="EMBL/GenBank/DDBJ databases">
        <title>Evolutionary Origins and Diversification of the Mycorrhizal Mutualists.</title>
        <authorList>
            <consortium name="DOE Joint Genome Institute"/>
            <consortium name="Mycorrhizal Genomics Consortium"/>
            <person name="Kohler A."/>
            <person name="Kuo A."/>
            <person name="Nagy L.G."/>
            <person name="Floudas D."/>
            <person name="Copeland A."/>
            <person name="Barry K.W."/>
            <person name="Cichocki N."/>
            <person name="Veneault-Fourrey C."/>
            <person name="LaButti K."/>
            <person name="Lindquist E.A."/>
            <person name="Lipzen A."/>
            <person name="Lundell T."/>
            <person name="Morin E."/>
            <person name="Murat C."/>
            <person name="Riley R."/>
            <person name="Ohm R."/>
            <person name="Sun H."/>
            <person name="Tunlid A."/>
            <person name="Henrissat B."/>
            <person name="Grigoriev I.V."/>
            <person name="Hibbett D.S."/>
            <person name="Martin F."/>
        </authorList>
    </citation>
    <scope>NUCLEOTIDE SEQUENCE [LARGE SCALE GENOMIC DNA]</scope>
    <source>
        <strain evidence="2">F 1598</strain>
    </source>
</reference>
<organism evidence="1 2">
    <name type="scientific">Piloderma croceum (strain F 1598)</name>
    <dbReference type="NCBI Taxonomy" id="765440"/>
    <lineage>
        <taxon>Eukaryota</taxon>
        <taxon>Fungi</taxon>
        <taxon>Dikarya</taxon>
        <taxon>Basidiomycota</taxon>
        <taxon>Agaricomycotina</taxon>
        <taxon>Agaricomycetes</taxon>
        <taxon>Agaricomycetidae</taxon>
        <taxon>Atheliales</taxon>
        <taxon>Atheliaceae</taxon>
        <taxon>Piloderma</taxon>
    </lineage>
</organism>